<dbReference type="InterPro" id="IPR016197">
    <property type="entry name" value="Chromo-like_dom_sf"/>
</dbReference>
<dbReference type="Pfam" id="PF24626">
    <property type="entry name" value="SH3_Tf2-1"/>
    <property type="match status" value="1"/>
</dbReference>
<evidence type="ECO:0000256" key="1">
    <source>
        <dbReference type="ARBA" id="ARBA00022670"/>
    </source>
</evidence>
<feature type="compositionally biased region" description="Basic and acidic residues" evidence="17">
    <location>
        <begin position="926"/>
        <end position="939"/>
    </location>
</feature>
<feature type="region of interest" description="Disordered" evidence="17">
    <location>
        <begin position="1351"/>
        <end position="1374"/>
    </location>
</feature>
<protein>
    <recommendedName>
        <fullName evidence="24">Reverse transcriptase</fullName>
    </recommendedName>
</protein>
<dbReference type="Gene3D" id="2.40.70.10">
    <property type="entry name" value="Acid Proteases"/>
    <property type="match status" value="1"/>
</dbReference>
<evidence type="ECO:0000256" key="12">
    <source>
        <dbReference type="ARBA" id="ARBA00022932"/>
    </source>
</evidence>
<dbReference type="InterPro" id="IPR023780">
    <property type="entry name" value="Chromo_domain"/>
</dbReference>
<dbReference type="Gene3D" id="1.10.340.70">
    <property type="match status" value="1"/>
</dbReference>
<dbReference type="SMART" id="SM00298">
    <property type="entry name" value="CHROMO"/>
    <property type="match status" value="1"/>
</dbReference>
<sequence length="1374" mass="154375">MSLSAEQVHLLDDLVRRFNELHDSLPPEINGLWSVIDELENRISRHSAAMDLMEERLRHQAATMVSNLETFMSTQFVRRDDATPARPAIKVKEPTTFSGRSSSCAPFFSQLALCFAANPSRFLDDHTKILFAISHLSGNAFAYMEPYLSKLEPADSRPTILTDFSTFRRQIVGAFGDSNPVVNAEAAIRDLKQLGPASVYATEFRRLAMLLSWNEAALISQYRLHLKDPIQDELTRRDSIDSLDDLIATSIDIDNRLFTRQRQKQNTPRSEPQLMDLSIVTTHQPLTAAQKQYRRDHNLCMYCGAPGHFTNTCPKKRSQASLSTILMAPDDEPQVAPPASLMSMLSHSSRRDRLVLPVSISIDNINFIDTLALIDSGASGSFVDSTFARANNLHSFLSPVDVSLANGTVISSTHAIRSFMRITSTNHQEVIEMQRLTLGSYPIILGLSWLKAHDPVITWSTGVVNLPCTKPACLHDKTMTSHSRPPISFIGAAPMEIYALDNVPTNPLPAKYSEFAPVFSKAEADRLPDHRPYDHSIALKPDSQVPFGPLYNLSKVELETLYEYIQENLAKGFIRRSESPAGAPVTIPNRYPLPLISETLDRLNGATIFTKLDMRGAYNLVRVANGDEWKTAFRTRYGHFEYLVMPFGLTNAPATFQAFVNDVLREYLDNYVVVYLDDILIFSRDATAHADHVRLVLAKLAKAKLSLKLEKCEFDVSSVQFLGFVISPLGVTMDPSKVEAIKNWPTPSSAHDIQVFLGLANFYRRFVKDYSKICVPLTALLKKNCSFVWSNSAKMAFNLLKSLMSSDPVLRHYNPDLPCVIETDASDFALGAVCSQADDQGQLHPLAFYSRKLIPAETNYQVYDKELLAIVSASPTLVLTDHRNLEYFATTRNLSRRQVRWAEILGDYNFTIKFRPGKSNGAADALSRRDNPERGDTSTKHTSMQLLDSKVFLATLTSSSIEPTNNDMMDTIKAILPDDPHFGLICIPDSPEIKRTILAQCHDTPSAGHFGEAKTFELVNRNFHWPGLRKYIKTYISGCDSCCRNKNQHHRPYGLLQPLPIPETPWTSVSVDFITQLPKSCDYTAICVFVCRLSKMALFIPTYNEIDAVGTSNLFIKHVFSHFGLPQDIVSDRGATFTSKFTQSLLQGLKVKQSLSTAFHPQTDGQTERVNSVLEQYLRCFINYQQSDWSDLLPLAHIRISSFRDPTSTKHLPINASSKSTKHIRTQRQTGKLDHRRLGPFRILQSIGSRSFKLALSPTMKLHPVFHVNLLEPYHQDEIPGRPTEPLPPVTVNAHQEYEVDYIVGSRIHRNKLQYLVHWKGYDIMDRTWKPLANLDNSTILLDEYHQAHPDQPGGLAGARPREGASVINPSRSG</sequence>
<dbReference type="PANTHER" id="PTHR37984">
    <property type="entry name" value="PROTEIN CBG26694"/>
    <property type="match status" value="1"/>
</dbReference>
<gene>
    <name evidence="22" type="primary">ABSGL_00145.1 scaffold 337</name>
</gene>
<evidence type="ECO:0000256" key="11">
    <source>
        <dbReference type="ARBA" id="ARBA00022918"/>
    </source>
</evidence>
<dbReference type="GO" id="GO:0003887">
    <property type="term" value="F:DNA-directed DNA polymerase activity"/>
    <property type="evidence" value="ECO:0007669"/>
    <property type="project" value="UniProtKB-KW"/>
</dbReference>
<dbReference type="FunFam" id="3.30.70.270:FF:000020">
    <property type="entry name" value="Transposon Tf2-6 polyprotein-like Protein"/>
    <property type="match status" value="1"/>
</dbReference>
<evidence type="ECO:0000256" key="7">
    <source>
        <dbReference type="ARBA" id="ARBA00022759"/>
    </source>
</evidence>
<dbReference type="SUPFAM" id="SSF50630">
    <property type="entry name" value="Acid proteases"/>
    <property type="match status" value="1"/>
</dbReference>
<feature type="domain" description="Integrase catalytic" evidence="21">
    <location>
        <begin position="1061"/>
        <end position="1221"/>
    </location>
</feature>
<dbReference type="GO" id="GO:0006310">
    <property type="term" value="P:DNA recombination"/>
    <property type="evidence" value="ECO:0007669"/>
    <property type="project" value="UniProtKB-KW"/>
</dbReference>
<evidence type="ECO:0000256" key="10">
    <source>
        <dbReference type="ARBA" id="ARBA00022908"/>
    </source>
</evidence>
<name>A0A163IR17_ABSGL</name>
<evidence type="ECO:0000259" key="19">
    <source>
        <dbReference type="PROSITE" id="PS50158"/>
    </source>
</evidence>
<dbReference type="Gene3D" id="3.10.10.10">
    <property type="entry name" value="HIV Type 1 Reverse Transcriptase, subunit A, domain 1"/>
    <property type="match status" value="2"/>
</dbReference>
<dbReference type="PANTHER" id="PTHR37984:SF5">
    <property type="entry name" value="PROTEIN NYNRIN-LIKE"/>
    <property type="match status" value="1"/>
</dbReference>
<dbReference type="Gene3D" id="4.10.60.10">
    <property type="entry name" value="Zinc finger, CCHC-type"/>
    <property type="match status" value="1"/>
</dbReference>
<dbReference type="InterPro" id="IPR036875">
    <property type="entry name" value="Znf_CCHC_sf"/>
</dbReference>
<proteinExistence type="predicted"/>
<keyword evidence="6" id="KW-0064">Aspartyl protease</keyword>
<evidence type="ECO:0000259" key="21">
    <source>
        <dbReference type="PROSITE" id="PS50994"/>
    </source>
</evidence>
<dbReference type="Proteomes" id="UP000078561">
    <property type="component" value="Unassembled WGS sequence"/>
</dbReference>
<dbReference type="InterPro" id="IPR021109">
    <property type="entry name" value="Peptidase_aspartic_dom_sf"/>
</dbReference>
<dbReference type="GO" id="GO:0006508">
    <property type="term" value="P:proteolysis"/>
    <property type="evidence" value="ECO:0007669"/>
    <property type="project" value="UniProtKB-KW"/>
</dbReference>
<accession>A0A163IR17</accession>
<evidence type="ECO:0000256" key="13">
    <source>
        <dbReference type="ARBA" id="ARBA00023125"/>
    </source>
</evidence>
<keyword evidence="15" id="KW-0511">Multifunctional enzyme</keyword>
<dbReference type="Gene3D" id="2.40.50.40">
    <property type="match status" value="1"/>
</dbReference>
<dbReference type="InterPro" id="IPR056924">
    <property type="entry name" value="SH3_Tf2-1"/>
</dbReference>
<dbReference type="GO" id="GO:0015074">
    <property type="term" value="P:DNA integration"/>
    <property type="evidence" value="ECO:0007669"/>
    <property type="project" value="UniProtKB-KW"/>
</dbReference>
<evidence type="ECO:0000256" key="4">
    <source>
        <dbReference type="ARBA" id="ARBA00022722"/>
    </source>
</evidence>
<evidence type="ECO:0000256" key="6">
    <source>
        <dbReference type="ARBA" id="ARBA00022750"/>
    </source>
</evidence>
<dbReference type="GO" id="GO:0004190">
    <property type="term" value="F:aspartic-type endopeptidase activity"/>
    <property type="evidence" value="ECO:0007669"/>
    <property type="project" value="UniProtKB-KW"/>
</dbReference>
<dbReference type="InterPro" id="IPR041577">
    <property type="entry name" value="RT_RNaseH_2"/>
</dbReference>
<keyword evidence="4" id="KW-0540">Nuclease</keyword>
<dbReference type="Gene3D" id="3.30.70.270">
    <property type="match status" value="2"/>
</dbReference>
<dbReference type="Pfam" id="PF17921">
    <property type="entry name" value="Integrase_H2C2"/>
    <property type="match status" value="1"/>
</dbReference>
<dbReference type="SUPFAM" id="SSF56672">
    <property type="entry name" value="DNA/RNA polymerases"/>
    <property type="match status" value="1"/>
</dbReference>
<dbReference type="InterPro" id="IPR043502">
    <property type="entry name" value="DNA/RNA_pol_sf"/>
</dbReference>
<keyword evidence="13" id="KW-0238">DNA-binding</keyword>
<keyword evidence="10" id="KW-0229">DNA integration</keyword>
<evidence type="ECO:0000256" key="8">
    <source>
        <dbReference type="ARBA" id="ARBA00022801"/>
    </source>
</evidence>
<evidence type="ECO:0000259" key="18">
    <source>
        <dbReference type="PROSITE" id="PS50013"/>
    </source>
</evidence>
<dbReference type="PROSITE" id="PS50994">
    <property type="entry name" value="INTEGRASE"/>
    <property type="match status" value="1"/>
</dbReference>
<keyword evidence="16" id="KW-0862">Zinc</keyword>
<keyword evidence="7" id="KW-0255">Endonuclease</keyword>
<dbReference type="InterPro" id="IPR001878">
    <property type="entry name" value="Znf_CCHC"/>
</dbReference>
<dbReference type="GO" id="GO:0004519">
    <property type="term" value="F:endonuclease activity"/>
    <property type="evidence" value="ECO:0007669"/>
    <property type="project" value="UniProtKB-KW"/>
</dbReference>
<feature type="compositionally biased region" description="Polar residues" evidence="17">
    <location>
        <begin position="1210"/>
        <end position="1219"/>
    </location>
</feature>
<evidence type="ECO:0000256" key="2">
    <source>
        <dbReference type="ARBA" id="ARBA00022679"/>
    </source>
</evidence>
<keyword evidence="8" id="KW-0378">Hydrolase</keyword>
<reference evidence="22" key="1">
    <citation type="submission" date="2016-04" db="EMBL/GenBank/DDBJ databases">
        <authorList>
            <person name="Evans L.H."/>
            <person name="Alamgir A."/>
            <person name="Owens N."/>
            <person name="Weber N.D."/>
            <person name="Virtaneva K."/>
            <person name="Barbian K."/>
            <person name="Babar A."/>
            <person name="Rosenke K."/>
        </authorList>
    </citation>
    <scope>NUCLEOTIDE SEQUENCE [LARGE SCALE GENOMIC DNA]</scope>
    <source>
        <strain evidence="22">CBS 101.48</strain>
    </source>
</reference>
<dbReference type="OrthoDB" id="2447315at2759"/>
<dbReference type="PROSITE" id="PS50013">
    <property type="entry name" value="CHROMO_2"/>
    <property type="match status" value="1"/>
</dbReference>
<keyword evidence="11" id="KW-0695">RNA-directed DNA polymerase</keyword>
<dbReference type="Gene3D" id="3.30.420.10">
    <property type="entry name" value="Ribonuclease H-like superfamily/Ribonuclease H"/>
    <property type="match status" value="1"/>
</dbReference>
<dbReference type="CDD" id="cd00024">
    <property type="entry name" value="CD_CSD"/>
    <property type="match status" value="1"/>
</dbReference>
<dbReference type="CDD" id="cd00303">
    <property type="entry name" value="retropepsin_like"/>
    <property type="match status" value="1"/>
</dbReference>
<dbReference type="InterPro" id="IPR000953">
    <property type="entry name" value="Chromo/chromo_shadow_dom"/>
</dbReference>
<dbReference type="InterPro" id="IPR041588">
    <property type="entry name" value="Integrase_H2C2"/>
</dbReference>
<dbReference type="PROSITE" id="PS50878">
    <property type="entry name" value="RT_POL"/>
    <property type="match status" value="1"/>
</dbReference>
<evidence type="ECO:0000256" key="5">
    <source>
        <dbReference type="ARBA" id="ARBA00022723"/>
    </source>
</evidence>
<evidence type="ECO:0000256" key="3">
    <source>
        <dbReference type="ARBA" id="ARBA00022695"/>
    </source>
</evidence>
<dbReference type="GO" id="GO:0003964">
    <property type="term" value="F:RNA-directed DNA polymerase activity"/>
    <property type="evidence" value="ECO:0007669"/>
    <property type="project" value="UniProtKB-KW"/>
</dbReference>
<evidence type="ECO:0000256" key="17">
    <source>
        <dbReference type="SAM" id="MobiDB-lite"/>
    </source>
</evidence>
<keyword evidence="2" id="KW-0808">Transferase</keyword>
<dbReference type="Pfam" id="PF17919">
    <property type="entry name" value="RT_RNaseH_2"/>
    <property type="match status" value="1"/>
</dbReference>
<evidence type="ECO:0000313" key="23">
    <source>
        <dbReference type="Proteomes" id="UP000078561"/>
    </source>
</evidence>
<feature type="region of interest" description="Disordered" evidence="17">
    <location>
        <begin position="919"/>
        <end position="941"/>
    </location>
</feature>
<dbReference type="SUPFAM" id="SSF54160">
    <property type="entry name" value="Chromo domain-like"/>
    <property type="match status" value="1"/>
</dbReference>
<dbReference type="SUPFAM" id="SSF57756">
    <property type="entry name" value="Retrovirus zinc finger-like domains"/>
    <property type="match status" value="1"/>
</dbReference>
<evidence type="ECO:0000256" key="9">
    <source>
        <dbReference type="ARBA" id="ARBA00022842"/>
    </source>
</evidence>
<evidence type="ECO:0000256" key="14">
    <source>
        <dbReference type="ARBA" id="ARBA00023172"/>
    </source>
</evidence>
<keyword evidence="14" id="KW-0233">DNA recombination</keyword>
<evidence type="ECO:0000259" key="20">
    <source>
        <dbReference type="PROSITE" id="PS50878"/>
    </source>
</evidence>
<dbReference type="SUPFAM" id="SSF53098">
    <property type="entry name" value="Ribonuclease H-like"/>
    <property type="match status" value="1"/>
</dbReference>
<feature type="domain" description="Chromo" evidence="18">
    <location>
        <begin position="1298"/>
        <end position="1349"/>
    </location>
</feature>
<evidence type="ECO:0000256" key="16">
    <source>
        <dbReference type="PROSITE-ProRule" id="PRU00047"/>
    </source>
</evidence>
<feature type="region of interest" description="Disordered" evidence="17">
    <location>
        <begin position="1210"/>
        <end position="1231"/>
    </location>
</feature>
<dbReference type="InParanoid" id="A0A163IR17"/>
<keyword evidence="9" id="KW-0460">Magnesium</keyword>
<evidence type="ECO:0008006" key="24">
    <source>
        <dbReference type="Google" id="ProtNLM"/>
    </source>
</evidence>
<dbReference type="OMA" id="HICHACA"/>
<dbReference type="GO" id="GO:0005634">
    <property type="term" value="C:nucleus"/>
    <property type="evidence" value="ECO:0007669"/>
    <property type="project" value="UniProtKB-ARBA"/>
</dbReference>
<dbReference type="Pfam" id="PF00385">
    <property type="entry name" value="Chromo"/>
    <property type="match status" value="1"/>
</dbReference>
<keyword evidence="3" id="KW-0548">Nucleotidyltransferase</keyword>
<evidence type="ECO:0000256" key="15">
    <source>
        <dbReference type="ARBA" id="ARBA00023268"/>
    </source>
</evidence>
<organism evidence="22">
    <name type="scientific">Absidia glauca</name>
    <name type="common">Pin mould</name>
    <dbReference type="NCBI Taxonomy" id="4829"/>
    <lineage>
        <taxon>Eukaryota</taxon>
        <taxon>Fungi</taxon>
        <taxon>Fungi incertae sedis</taxon>
        <taxon>Mucoromycota</taxon>
        <taxon>Mucoromycotina</taxon>
        <taxon>Mucoromycetes</taxon>
        <taxon>Mucorales</taxon>
        <taxon>Cunninghamellaceae</taxon>
        <taxon>Absidia</taxon>
    </lineage>
</organism>
<dbReference type="GO" id="GO:0003677">
    <property type="term" value="F:DNA binding"/>
    <property type="evidence" value="ECO:0007669"/>
    <property type="project" value="UniProtKB-KW"/>
</dbReference>
<feature type="domain" description="CCHC-type" evidence="19">
    <location>
        <begin position="300"/>
        <end position="315"/>
    </location>
</feature>
<dbReference type="FunCoup" id="A0A163IR17">
    <property type="interactions" value="2"/>
</dbReference>
<dbReference type="EMBL" id="LT550034">
    <property type="protein sequence ID" value="SAL94853.1"/>
    <property type="molecule type" value="Genomic_DNA"/>
</dbReference>
<dbReference type="InterPro" id="IPR050951">
    <property type="entry name" value="Retrovirus_Pol_polyprotein"/>
</dbReference>
<dbReference type="CDD" id="cd09274">
    <property type="entry name" value="RNase_HI_RT_Ty3"/>
    <property type="match status" value="1"/>
</dbReference>
<dbReference type="CDD" id="cd01647">
    <property type="entry name" value="RT_LTR"/>
    <property type="match status" value="1"/>
</dbReference>
<dbReference type="GO" id="GO:0008270">
    <property type="term" value="F:zinc ion binding"/>
    <property type="evidence" value="ECO:0007669"/>
    <property type="project" value="UniProtKB-KW"/>
</dbReference>
<dbReference type="InterPro" id="IPR001584">
    <property type="entry name" value="Integrase_cat-core"/>
</dbReference>
<feature type="domain" description="Reverse transcriptase" evidence="20">
    <location>
        <begin position="519"/>
        <end position="726"/>
    </location>
</feature>
<dbReference type="STRING" id="4829.A0A163IR17"/>
<dbReference type="Pfam" id="PF00078">
    <property type="entry name" value="RVT_1"/>
    <property type="match status" value="1"/>
</dbReference>
<keyword evidence="1" id="KW-0645">Protease</keyword>
<keyword evidence="23" id="KW-1185">Reference proteome</keyword>
<evidence type="ECO:0000313" key="22">
    <source>
        <dbReference type="EMBL" id="SAL94853.1"/>
    </source>
</evidence>
<dbReference type="InterPro" id="IPR000477">
    <property type="entry name" value="RT_dom"/>
</dbReference>
<keyword evidence="12" id="KW-0239">DNA-directed DNA polymerase</keyword>
<keyword evidence="16" id="KW-0863">Zinc-finger</keyword>
<dbReference type="InterPro" id="IPR043128">
    <property type="entry name" value="Rev_trsase/Diguanyl_cyclase"/>
</dbReference>
<dbReference type="InterPro" id="IPR036397">
    <property type="entry name" value="RNaseH_sf"/>
</dbReference>
<dbReference type="PROSITE" id="PS50158">
    <property type="entry name" value="ZF_CCHC"/>
    <property type="match status" value="1"/>
</dbReference>
<keyword evidence="5" id="KW-0479">Metal-binding</keyword>
<dbReference type="InterPro" id="IPR012337">
    <property type="entry name" value="RNaseH-like_sf"/>
</dbReference>